<sequence>MPFNAFLCRFKIALAVGALLSLGAPPGTASPDTVTVFAAASLRDALVQIERDFEAATGHDLVVSLAGSSLLARQIQQGAPVDVFISADVAWMDVLQQGGWIDAASRVDLLGNGLVIVGHRADAVAAPAAVLSRVTGHERIAMALVDAVPAGRYGKAALQSLGVWETLRPQVVQGDNVRSALALVARGEAAYGIVYASDAVADPGVHRLADFPPDSHPPIRYPAARVAGRAGNAGRAFLAFLQGPQARLAFEAQGFTVLAGSE</sequence>
<protein>
    <submittedName>
        <fullName evidence="7">Uncharacterized protein</fullName>
    </submittedName>
</protein>
<keyword evidence="3" id="KW-1003">Cell membrane</keyword>
<dbReference type="GO" id="GO:0015689">
    <property type="term" value="P:molybdate ion transport"/>
    <property type="evidence" value="ECO:0007669"/>
    <property type="project" value="InterPro"/>
</dbReference>
<comment type="subcellular location">
    <subcellularLocation>
        <location evidence="1">Cell membrane</location>
    </subcellularLocation>
</comment>
<keyword evidence="6" id="KW-0472">Membrane</keyword>
<evidence type="ECO:0000313" key="7">
    <source>
        <dbReference type="EMBL" id="CAD7237130.1"/>
    </source>
</evidence>
<proteinExistence type="predicted"/>
<dbReference type="GO" id="GO:0005886">
    <property type="term" value="C:plasma membrane"/>
    <property type="evidence" value="ECO:0007669"/>
    <property type="project" value="UniProtKB-SubCell"/>
</dbReference>
<evidence type="ECO:0000256" key="3">
    <source>
        <dbReference type="ARBA" id="ARBA00022475"/>
    </source>
</evidence>
<dbReference type="InterPro" id="IPR050682">
    <property type="entry name" value="ModA/WtpA"/>
</dbReference>
<dbReference type="GO" id="GO:0030973">
    <property type="term" value="F:molybdate ion binding"/>
    <property type="evidence" value="ECO:0007669"/>
    <property type="project" value="TreeGrafter"/>
</dbReference>
<dbReference type="PANTHER" id="PTHR30632">
    <property type="entry name" value="MOLYBDATE-BINDING PERIPLASMIC PROTEIN"/>
    <property type="match status" value="1"/>
</dbReference>
<evidence type="ECO:0000256" key="5">
    <source>
        <dbReference type="ARBA" id="ARBA00022729"/>
    </source>
</evidence>
<accession>A0A7R8WY69</accession>
<keyword evidence="5" id="KW-0732">Signal</keyword>
<dbReference type="GO" id="GO:0046872">
    <property type="term" value="F:metal ion binding"/>
    <property type="evidence" value="ECO:0007669"/>
    <property type="project" value="UniProtKB-KW"/>
</dbReference>
<organism evidence="7">
    <name type="scientific">Cyprideis torosa</name>
    <dbReference type="NCBI Taxonomy" id="163714"/>
    <lineage>
        <taxon>Eukaryota</taxon>
        <taxon>Metazoa</taxon>
        <taxon>Ecdysozoa</taxon>
        <taxon>Arthropoda</taxon>
        <taxon>Crustacea</taxon>
        <taxon>Oligostraca</taxon>
        <taxon>Ostracoda</taxon>
        <taxon>Podocopa</taxon>
        <taxon>Podocopida</taxon>
        <taxon>Cytherocopina</taxon>
        <taxon>Cytheroidea</taxon>
        <taxon>Cytherideidae</taxon>
        <taxon>Cyprideis</taxon>
    </lineage>
</organism>
<evidence type="ECO:0000256" key="4">
    <source>
        <dbReference type="ARBA" id="ARBA00022723"/>
    </source>
</evidence>
<dbReference type="Gene3D" id="3.40.190.10">
    <property type="entry name" value="Periplasmic binding protein-like II"/>
    <property type="match status" value="2"/>
</dbReference>
<dbReference type="PANTHER" id="PTHR30632:SF17">
    <property type="entry name" value="MOLYBDATE-BINDING PROTEIN MODA"/>
    <property type="match status" value="1"/>
</dbReference>
<evidence type="ECO:0000256" key="2">
    <source>
        <dbReference type="ARBA" id="ARBA00022448"/>
    </source>
</evidence>
<evidence type="ECO:0000256" key="1">
    <source>
        <dbReference type="ARBA" id="ARBA00004236"/>
    </source>
</evidence>
<dbReference type="Pfam" id="PF13531">
    <property type="entry name" value="SBP_bac_11"/>
    <property type="match status" value="1"/>
</dbReference>
<dbReference type="NCBIfam" id="TIGR01256">
    <property type="entry name" value="modA"/>
    <property type="match status" value="1"/>
</dbReference>
<dbReference type="SUPFAM" id="SSF53850">
    <property type="entry name" value="Periplasmic binding protein-like II"/>
    <property type="match status" value="1"/>
</dbReference>
<keyword evidence="2" id="KW-0813">Transport</keyword>
<name>A0A7R8WY69_9CRUS</name>
<dbReference type="FunFam" id="3.40.190.10:FF:000030">
    <property type="entry name" value="Molybdate ABC transporter substrate-binding protein"/>
    <property type="match status" value="1"/>
</dbReference>
<dbReference type="InterPro" id="IPR005950">
    <property type="entry name" value="ModA"/>
</dbReference>
<evidence type="ECO:0000256" key="6">
    <source>
        <dbReference type="ARBA" id="ARBA00023136"/>
    </source>
</evidence>
<reference evidence="7" key="1">
    <citation type="submission" date="2020-11" db="EMBL/GenBank/DDBJ databases">
        <authorList>
            <person name="Tran Van P."/>
        </authorList>
    </citation>
    <scope>NUCLEOTIDE SEQUENCE</scope>
</reference>
<gene>
    <name evidence="7" type="ORF">CTOB1V02_LOCUS14945</name>
</gene>
<dbReference type="EMBL" id="OB685057">
    <property type="protein sequence ID" value="CAD7237130.1"/>
    <property type="molecule type" value="Genomic_DNA"/>
</dbReference>
<keyword evidence="4" id="KW-0479">Metal-binding</keyword>
<dbReference type="OrthoDB" id="10058936at2759"/>
<dbReference type="PIRSF" id="PIRSF004846">
    <property type="entry name" value="ModA"/>
    <property type="match status" value="1"/>
</dbReference>
<dbReference type="AlphaFoldDB" id="A0A7R8WY69"/>